<reference evidence="3" key="1">
    <citation type="submission" date="2018-07" db="EMBL/GenBank/DDBJ databases">
        <authorList>
            <person name="Quirk P.G."/>
            <person name="Krulwich T.A."/>
        </authorList>
    </citation>
    <scope>NUCLEOTIDE SEQUENCE</scope>
</reference>
<evidence type="ECO:0000256" key="2">
    <source>
        <dbReference type="ARBA" id="ARBA00035300"/>
    </source>
</evidence>
<organism evidence="3">
    <name type="scientific">Culicoides sonorensis</name>
    <name type="common">Biting midge</name>
    <dbReference type="NCBI Taxonomy" id="179676"/>
    <lineage>
        <taxon>Eukaryota</taxon>
        <taxon>Metazoa</taxon>
        <taxon>Ecdysozoa</taxon>
        <taxon>Arthropoda</taxon>
        <taxon>Hexapoda</taxon>
        <taxon>Insecta</taxon>
        <taxon>Pterygota</taxon>
        <taxon>Neoptera</taxon>
        <taxon>Endopterygota</taxon>
        <taxon>Diptera</taxon>
        <taxon>Nematocera</taxon>
        <taxon>Chironomoidea</taxon>
        <taxon>Ceratopogonidae</taxon>
        <taxon>Ceratopogoninae</taxon>
        <taxon>Culicoides</taxon>
        <taxon>Monoculicoides</taxon>
    </lineage>
</organism>
<evidence type="ECO:0000313" key="3">
    <source>
        <dbReference type="EMBL" id="SSX20216.1"/>
    </source>
</evidence>
<dbReference type="PANTHER" id="PTHR13287">
    <property type="entry name" value="ADIPOSE-SECRETED SIGNALING PROTEIN"/>
    <property type="match status" value="1"/>
</dbReference>
<dbReference type="InterPro" id="IPR026794">
    <property type="entry name" value="ADISSP"/>
</dbReference>
<dbReference type="PANTHER" id="PTHR13287:SF2">
    <property type="entry name" value="ADIPOSE-SECRETED SIGNALING PROTEIN"/>
    <property type="match status" value="1"/>
</dbReference>
<comment type="similarity">
    <text evidence="1">Belongs to the ADISSP family.</text>
</comment>
<protein>
    <recommendedName>
        <fullName evidence="2">Adipose-secreted signaling protein</fullName>
    </recommendedName>
</protein>
<dbReference type="VEuPathDB" id="VectorBase:CSON000908"/>
<evidence type="ECO:0000256" key="1">
    <source>
        <dbReference type="ARBA" id="ARBA00035018"/>
    </source>
</evidence>
<dbReference type="Pfam" id="PF15006">
    <property type="entry name" value="DUF4517"/>
    <property type="match status" value="1"/>
</dbReference>
<dbReference type="EMBL" id="UFQT01000114">
    <property type="protein sequence ID" value="SSX20216.1"/>
    <property type="molecule type" value="Genomic_DNA"/>
</dbReference>
<accession>A0A336LQ66</accession>
<proteinExistence type="inferred from homology"/>
<sequence length="150" mass="17658">MEFTETENHVHFNNDTVNVNDDPFIDDNSITISKNQDNCLVHLGFLQVKHRYLIELSIPLNLITFDNFDWKSCSYVPDQDGSIIPNIYLKVVKYLGYFKEHIRINLEFFAHKERLLKESLMMMFDDGESKQILKIIISARVLGREFKKIS</sequence>
<dbReference type="AlphaFoldDB" id="A0A336LQ66"/>
<gene>
    <name evidence="3" type="primary">CSON000908</name>
</gene>
<name>A0A336LQ66_CULSO</name>